<dbReference type="InterPro" id="IPR029071">
    <property type="entry name" value="Ubiquitin-like_domsf"/>
</dbReference>
<dbReference type="CDD" id="cd16449">
    <property type="entry name" value="RING-HC"/>
    <property type="match status" value="1"/>
</dbReference>
<feature type="compositionally biased region" description="Low complexity" evidence="6">
    <location>
        <begin position="234"/>
        <end position="244"/>
    </location>
</feature>
<feature type="compositionally biased region" description="Basic residues" evidence="6">
    <location>
        <begin position="1226"/>
        <end position="1249"/>
    </location>
</feature>
<evidence type="ECO:0000259" key="9">
    <source>
        <dbReference type="PROSITE" id="PS50245"/>
    </source>
</evidence>
<gene>
    <name evidence="10" type="primary">SSS_109g</name>
    <name evidence="10" type="ORF">SSS_109</name>
</gene>
<feature type="region of interest" description="Disordered" evidence="6">
    <location>
        <begin position="655"/>
        <end position="674"/>
    </location>
</feature>
<dbReference type="PROSITE" id="PS00518">
    <property type="entry name" value="ZF_RING_1"/>
    <property type="match status" value="1"/>
</dbReference>
<feature type="compositionally biased region" description="Polar residues" evidence="6">
    <location>
        <begin position="87"/>
        <end position="96"/>
    </location>
</feature>
<feature type="compositionally biased region" description="Polar residues" evidence="6">
    <location>
        <begin position="247"/>
        <end position="258"/>
    </location>
</feature>
<feature type="compositionally biased region" description="Acidic residues" evidence="6">
    <location>
        <begin position="2191"/>
        <end position="2207"/>
    </location>
</feature>
<dbReference type="InterPro" id="IPR000626">
    <property type="entry name" value="Ubiquitin-like_dom"/>
</dbReference>
<feature type="domain" description="CAP-Gly" evidence="9">
    <location>
        <begin position="406"/>
        <end position="459"/>
    </location>
</feature>
<reference evidence="12" key="1">
    <citation type="journal article" date="2020" name="PLoS Negl. Trop. Dis.">
        <title>High-quality nuclear genome for Sarcoptes scabiei-A critical resource for a neglected parasite.</title>
        <authorList>
            <person name="Korhonen P.K."/>
            <person name="Gasser R.B."/>
            <person name="Ma G."/>
            <person name="Wang T."/>
            <person name="Stroehlein A.J."/>
            <person name="Young N.D."/>
            <person name="Ang C.S."/>
            <person name="Fernando D.D."/>
            <person name="Lu H.C."/>
            <person name="Taylor S."/>
            <person name="Reynolds S.L."/>
            <person name="Mofiz E."/>
            <person name="Najaraj S.H."/>
            <person name="Gowda H."/>
            <person name="Madugundu A."/>
            <person name="Renuse S."/>
            <person name="Holt D."/>
            <person name="Pandey A."/>
            <person name="Papenfuss A.T."/>
            <person name="Fischer K."/>
        </authorList>
    </citation>
    <scope>NUCLEOTIDE SEQUENCE [LARGE SCALE GENOMIC DNA]</scope>
</reference>
<feature type="domain" description="Ubiquitin-like" evidence="7">
    <location>
        <begin position="1934"/>
        <end position="1997"/>
    </location>
</feature>
<dbReference type="InterPro" id="IPR017907">
    <property type="entry name" value="Znf_RING_CS"/>
</dbReference>
<feature type="domain" description="RING-type" evidence="8">
    <location>
        <begin position="2247"/>
        <end position="2296"/>
    </location>
</feature>
<dbReference type="CDD" id="cd01799">
    <property type="entry name" value="Ubl_HOIL1"/>
    <property type="match status" value="1"/>
</dbReference>
<evidence type="ECO:0000313" key="10">
    <source>
        <dbReference type="EMBL" id="KAF7493016.1"/>
    </source>
</evidence>
<feature type="compositionally biased region" description="Low complexity" evidence="6">
    <location>
        <begin position="260"/>
        <end position="282"/>
    </location>
</feature>
<keyword evidence="12" id="KW-1185">Reference proteome</keyword>
<dbReference type="SUPFAM" id="SSF74924">
    <property type="entry name" value="Cap-Gly domain"/>
    <property type="match status" value="1"/>
</dbReference>
<feature type="region of interest" description="Disordered" evidence="6">
    <location>
        <begin position="992"/>
        <end position="1056"/>
    </location>
</feature>
<dbReference type="Gene3D" id="3.30.40.10">
    <property type="entry name" value="Zinc/RING finger domain, C3HC4 (zinc finger)"/>
    <property type="match status" value="1"/>
</dbReference>
<feature type="region of interest" description="Disordered" evidence="6">
    <location>
        <begin position="754"/>
        <end position="848"/>
    </location>
</feature>
<reference evidence="10" key="2">
    <citation type="submission" date="2020-01" db="EMBL/GenBank/DDBJ databases">
        <authorList>
            <person name="Korhonen P.K.K."/>
            <person name="Guangxu M.G."/>
            <person name="Wang T.W."/>
            <person name="Stroehlein A.J.S."/>
            <person name="Young N.D."/>
            <person name="Ang C.-S.A."/>
            <person name="Fernando D.W.F."/>
            <person name="Lu H.L."/>
            <person name="Taylor S.T."/>
            <person name="Ehtesham M.E.M."/>
            <person name="Najaraj S.H.N."/>
            <person name="Harsha G.H.G."/>
            <person name="Madugundu A.M."/>
            <person name="Renuse S.R."/>
            <person name="Holt D.H."/>
            <person name="Pandey A.P."/>
            <person name="Papenfuss A.P."/>
            <person name="Gasser R.B.G."/>
            <person name="Fischer K.F."/>
        </authorList>
    </citation>
    <scope>NUCLEOTIDE SEQUENCE</scope>
    <source>
        <strain evidence="10">SSS_KF_BRIS2020</strain>
    </source>
</reference>
<feature type="compositionally biased region" description="Low complexity" evidence="6">
    <location>
        <begin position="57"/>
        <end position="86"/>
    </location>
</feature>
<feature type="compositionally biased region" description="Basic residues" evidence="6">
    <location>
        <begin position="764"/>
        <end position="798"/>
    </location>
</feature>
<evidence type="ECO:0000256" key="3">
    <source>
        <dbReference type="ARBA" id="ARBA00022833"/>
    </source>
</evidence>
<feature type="compositionally biased region" description="Polar residues" evidence="6">
    <location>
        <begin position="45"/>
        <end position="56"/>
    </location>
</feature>
<feature type="compositionally biased region" description="Basic and acidic residues" evidence="6">
    <location>
        <begin position="618"/>
        <end position="627"/>
    </location>
</feature>
<feature type="region of interest" description="Disordered" evidence="6">
    <location>
        <begin position="2191"/>
        <end position="2214"/>
    </location>
</feature>
<reference evidence="11" key="3">
    <citation type="submission" date="2022-06" db="UniProtKB">
        <authorList>
            <consortium name="EnsemblMetazoa"/>
        </authorList>
    </citation>
    <scope>IDENTIFICATION</scope>
</reference>
<dbReference type="Gene3D" id="2.30.30.190">
    <property type="entry name" value="CAP Gly-rich-like domain"/>
    <property type="match status" value="1"/>
</dbReference>
<feature type="compositionally biased region" description="Polar residues" evidence="6">
    <location>
        <begin position="903"/>
        <end position="919"/>
    </location>
</feature>
<name>A0A834RAG8_SARSC</name>
<feature type="region of interest" description="Disordered" evidence="6">
    <location>
        <begin position="902"/>
        <end position="962"/>
    </location>
</feature>
<dbReference type="OrthoDB" id="6623290at2759"/>
<keyword evidence="1" id="KW-0479">Metal-binding</keyword>
<feature type="region of interest" description="Disordered" evidence="6">
    <location>
        <begin position="618"/>
        <end position="648"/>
    </location>
</feature>
<keyword evidence="2 5" id="KW-0863">Zinc-finger</keyword>
<feature type="compositionally biased region" description="Polar residues" evidence="6">
    <location>
        <begin position="837"/>
        <end position="848"/>
    </location>
</feature>
<dbReference type="EMBL" id="WVUK01000056">
    <property type="protein sequence ID" value="KAF7493016.1"/>
    <property type="molecule type" value="Genomic_DNA"/>
</dbReference>
<evidence type="ECO:0000256" key="6">
    <source>
        <dbReference type="SAM" id="MobiDB-lite"/>
    </source>
</evidence>
<evidence type="ECO:0000313" key="12">
    <source>
        <dbReference type="Proteomes" id="UP000070412"/>
    </source>
</evidence>
<keyword evidence="4" id="KW-0143">Chaperone</keyword>
<dbReference type="SUPFAM" id="SSF54236">
    <property type="entry name" value="Ubiquitin-like"/>
    <property type="match status" value="1"/>
</dbReference>
<evidence type="ECO:0000313" key="11">
    <source>
        <dbReference type="EnsemblMetazoa" id="KAF7493016.1"/>
    </source>
</evidence>
<dbReference type="PROSITE" id="PS50053">
    <property type="entry name" value="UBIQUITIN_2"/>
    <property type="match status" value="1"/>
</dbReference>
<dbReference type="InterPro" id="IPR001841">
    <property type="entry name" value="Znf_RING"/>
</dbReference>
<dbReference type="InterPro" id="IPR036859">
    <property type="entry name" value="CAP-Gly_dom_sf"/>
</dbReference>
<dbReference type="PROSITE" id="PS50089">
    <property type="entry name" value="ZF_RING_2"/>
    <property type="match status" value="1"/>
</dbReference>
<feature type="compositionally biased region" description="Low complexity" evidence="6">
    <location>
        <begin position="1102"/>
        <end position="1118"/>
    </location>
</feature>
<feature type="region of interest" description="Disordered" evidence="6">
    <location>
        <begin position="223"/>
        <end position="283"/>
    </location>
</feature>
<feature type="region of interest" description="Disordered" evidence="6">
    <location>
        <begin position="1210"/>
        <end position="1254"/>
    </location>
</feature>
<evidence type="ECO:0000256" key="5">
    <source>
        <dbReference type="PROSITE-ProRule" id="PRU00175"/>
    </source>
</evidence>
<protein>
    <submittedName>
        <fullName evidence="10">Cell polarity protein alp11</fullName>
    </submittedName>
</protein>
<accession>A0A834RAG8</accession>
<proteinExistence type="predicted"/>
<evidence type="ECO:0000259" key="8">
    <source>
        <dbReference type="PROSITE" id="PS50089"/>
    </source>
</evidence>
<dbReference type="PROSITE" id="PS50245">
    <property type="entry name" value="CAP_GLY_2"/>
    <property type="match status" value="1"/>
</dbReference>
<dbReference type="SMART" id="SM01052">
    <property type="entry name" value="CAP_GLY"/>
    <property type="match status" value="1"/>
</dbReference>
<dbReference type="Proteomes" id="UP000070412">
    <property type="component" value="Unassembled WGS sequence"/>
</dbReference>
<feature type="compositionally biased region" description="Polar residues" evidence="6">
    <location>
        <begin position="992"/>
        <end position="1003"/>
    </location>
</feature>
<dbReference type="GO" id="GO:0008270">
    <property type="term" value="F:zinc ion binding"/>
    <property type="evidence" value="ECO:0007669"/>
    <property type="project" value="UniProtKB-KW"/>
</dbReference>
<feature type="region of interest" description="Disordered" evidence="6">
    <location>
        <begin position="26"/>
        <end position="121"/>
    </location>
</feature>
<feature type="region of interest" description="Disordered" evidence="6">
    <location>
        <begin position="1633"/>
        <end position="1657"/>
    </location>
</feature>
<feature type="compositionally biased region" description="Low complexity" evidence="6">
    <location>
        <begin position="1046"/>
        <end position="1056"/>
    </location>
</feature>
<evidence type="ECO:0000256" key="1">
    <source>
        <dbReference type="ARBA" id="ARBA00022723"/>
    </source>
</evidence>
<feature type="compositionally biased region" description="Polar residues" evidence="6">
    <location>
        <begin position="1030"/>
        <end position="1045"/>
    </location>
</feature>
<dbReference type="EnsemblMetazoa" id="SSS_109s_mrna">
    <property type="protein sequence ID" value="KAF7493016.1"/>
    <property type="gene ID" value="SSS_109"/>
</dbReference>
<feature type="region of interest" description="Disordered" evidence="6">
    <location>
        <begin position="968"/>
        <end position="987"/>
    </location>
</feature>
<feature type="compositionally biased region" description="Polar residues" evidence="6">
    <location>
        <begin position="754"/>
        <end position="763"/>
    </location>
</feature>
<dbReference type="Gene3D" id="3.10.20.90">
    <property type="entry name" value="Phosphatidylinositol 3-kinase Catalytic Subunit, Chain A, domain 1"/>
    <property type="match status" value="1"/>
</dbReference>
<evidence type="ECO:0000256" key="4">
    <source>
        <dbReference type="ARBA" id="ARBA00023186"/>
    </source>
</evidence>
<evidence type="ECO:0000259" key="7">
    <source>
        <dbReference type="PROSITE" id="PS50053"/>
    </source>
</evidence>
<feature type="region of interest" description="Disordered" evidence="6">
    <location>
        <begin position="1084"/>
        <end position="1118"/>
    </location>
</feature>
<sequence>MNAFSDTEHHHIACDNEVDQNVVHNLEENDGPENDGSQAHIAGSNIPTTPGFLSTFSSSIPSQSQPPSSLSPSRLPSPQISPRLSPTQARSTTLFRSYTCPKSRASKPLTSTTAEESGLKSGYESIEKRFTDFSLELSPRPVPQLLSTINEKCFKDSNENDENVPNSNEHHKLGDDLVTLIPRSSEKINSFSIPEFTGHKFPTPKSLASNLWMRSKRKSIAVSSMLRDSDRSNDNNNNNNNGDGFKNNLQKPTITKTKISAEGSYDSSASSVTSTTTTTSESYHLKDLPTNLPARLATLSKPPIHTTVLQTPFGSNRRARHSIDVRLLPSYLAKKRHSTFGQLLSVLAPTAPDESSSSDDPLFAEPIAPTLSLGERIAWIQSSGPEFGLVKWIGRMPQISLDDWTVGIEFDNAIGSGDGTVDGRRYFVAKENFAKFLPISELTKVDNYAGRPRSGTMLSRMSVQLKPGQLISIQRSPTTTVQHCYLNAPHHVGHDVHHPNNRHCQCHSCNHPCAHICKTRKPKGKRWTEDMAHMCHFSSKPHATMCCGGEDLPAAMQPLKEPGTSWKHSEVISSFQTVPAEILHQRKATLQSFSFNPTRSASIAKDFSLKKHQIGDRFNRDSIKDSSNENGSNNNINRDNNKNEKSSCNNLHDAEIVPQQRSTTPRPPSSLETSCFLERTGSDLSISSLPSSSSVAEIYINRSVLTDESDIDSETERSLDSNRQQRQNTKQGFRSLVACFLANSLRLKSIKFDSQNQSDLSTNRSRKLHHPTTKINHHRHHSNASARKKVIRTKRKPQRLGLSSTDTSYHLDVAPQNNPSTSKNLKKNNIENENRSHSGSSATPQPCFTSATDQFIQSIKMNPAHNHTSNQVYSSPRIDQMQKYQSMKMNLSNQKLSPYACTPLNSNLDHNRSQPNFATNMPPLPPIPVSSQQSLLSHRSHPIDGHISEEPLTSTSSSTTQKYTIAESSDMNNSTSHNEKSISSQAKQALNYSTTTSGENSQSPRRRRQKGPAPKPPSKDRDDPVDYSSRRMTNVQPISTTSPTASSFNQSLSNSSLTTNCSVNVDKKIFQNLVLDDGGVRGFGDGLDGADDDDNEGGGNNDGDNPQSLQQQSPNQLPPNLVRSLSEQKQLNMKLMINAVPTFRSEVNLQKISDAKIVTKTDTIAGGDDVDVDDLKVNNNEKKSRNAMHNNLDADDDDVILINNLNNGDIGKNIKKSKHNNGDQPKHHHHRNHQHHHHHHHHRRHHHHHNQDNQKNDTILLKHKDEKIDENIYEIPISGRNLLKIKQNDDDYPPPPLLPKKTFDPLKVFGCSIDTDTNKLLERKEQESNDQNRVCQRTKRELSLSKMAPSDLIPLEQYTCCALHWQEYLDQISSTIVEPIMVVGDVGPTIVCDDNLEDDSQHEISKNIAAKSEYSKIQNEKIDGVGDCYQCKTCGTMMDKKIMNNEPNESDALMIDALLSPKHDHVRWKRNSLIQLVNNDENKGGGSLTKSISPSTDDFNHIDSLFEEMINCELVRTCSDGSLTNTASLATVVEQQSDTLPNHSNLIRFQDLCRNSNLKGSNEYIENQNFLVKNKFSGTLDHFSYKLFFYCLDVFCQTNFNDSSSSSTMIGTEKLPRRSKHCRCRANFRYRNSGHNVHSRHSSEQSSHQSSHHHHHRLAVQNDCYRTTNSLKSNNLNSTIGLAMAEPKFSLICSTSSTSDHSVSSLSSSNSTLSETATVQRRSNNIQNLNIINNSGNDNNELLNDVACNISDVSCVRTNEISFSNRMKPFSNETEPKMDENGPQSIECRNNLRENNLHRANFEVEEFSSGLSPTSYEYSSAMMWRKNLQKENVRLFEEIATTFGLNDTVENKNQKPINYDRNIATLPNSKGNWSRFLMSQLELAIANGDHQRAAHLAKELAIKSKANCSMMTNSLSMTETTSNFCVDTPIVAYLYIDHQTVNKDPIPYQLFPTMTVHSLRLKIEKEFQIPFEMQRLVLGKYPATDLDATLFSYGITNSGCPIFLHIIKPSLSSNVDIDHGVNNDIDLRCTKIASSDKISSLDMNPNEIVTSKTLTTLLDDREDDNVFELLQPMSMTTSTIKLSPYLQSISSETKSIETGENRNCTEIDCTKSDGKENAVFINYIQNPLATINFQDLSLEHHNVDNKVDSESASESIGSFLQKTEILSFPKNDILFESLNYVNELLPSVKEENEDELERYDNDQDDERDISNTNPQSLNFRAIDKNIVAENLHEADGTKIGTDSIRKCSICSSMIDTKPNVELIGSNECVHRFCRNCIIRMIPDDSQQPMTIKCPQCYHRTINDEDIESMQNDRIKNNNPNEDVTLVNII</sequence>
<organism evidence="10">
    <name type="scientific">Sarcoptes scabiei</name>
    <name type="common">Itch mite</name>
    <name type="synonym">Acarus scabiei</name>
    <dbReference type="NCBI Taxonomy" id="52283"/>
    <lineage>
        <taxon>Eukaryota</taxon>
        <taxon>Metazoa</taxon>
        <taxon>Ecdysozoa</taxon>
        <taxon>Arthropoda</taxon>
        <taxon>Chelicerata</taxon>
        <taxon>Arachnida</taxon>
        <taxon>Acari</taxon>
        <taxon>Acariformes</taxon>
        <taxon>Sarcoptiformes</taxon>
        <taxon>Astigmata</taxon>
        <taxon>Psoroptidia</taxon>
        <taxon>Sarcoptoidea</taxon>
        <taxon>Sarcoptidae</taxon>
        <taxon>Sarcoptinae</taxon>
        <taxon>Sarcoptes</taxon>
    </lineage>
</organism>
<feature type="region of interest" description="Disordered" evidence="6">
    <location>
        <begin position="709"/>
        <end position="729"/>
    </location>
</feature>
<keyword evidence="3" id="KW-0862">Zinc</keyword>
<dbReference type="SUPFAM" id="SSF57850">
    <property type="entry name" value="RING/U-box"/>
    <property type="match status" value="1"/>
</dbReference>
<feature type="compositionally biased region" description="Low complexity" evidence="6">
    <location>
        <begin position="628"/>
        <end position="638"/>
    </location>
</feature>
<dbReference type="InterPro" id="IPR013083">
    <property type="entry name" value="Znf_RING/FYVE/PHD"/>
</dbReference>
<evidence type="ECO:0000256" key="2">
    <source>
        <dbReference type="ARBA" id="ARBA00022771"/>
    </source>
</evidence>
<dbReference type="Pfam" id="PF01302">
    <property type="entry name" value="CAP_GLY"/>
    <property type="match status" value="1"/>
</dbReference>
<dbReference type="InterPro" id="IPR000938">
    <property type="entry name" value="CAP-Gly_domain"/>
</dbReference>